<reference evidence="1 2" key="1">
    <citation type="submission" date="2018-03" db="EMBL/GenBank/DDBJ databases">
        <title>The draft genome of Sphingosinicella sp. GL-C-18.</title>
        <authorList>
            <person name="Liu L."/>
            <person name="Li L."/>
            <person name="Liang L."/>
            <person name="Zhang X."/>
            <person name="Wang T."/>
        </authorList>
    </citation>
    <scope>NUCLEOTIDE SEQUENCE [LARGE SCALE GENOMIC DNA]</scope>
    <source>
        <strain evidence="1 2">GL-C-18</strain>
    </source>
</reference>
<comment type="caution">
    <text evidence="1">The sequence shown here is derived from an EMBL/GenBank/DDBJ whole genome shotgun (WGS) entry which is preliminary data.</text>
</comment>
<dbReference type="InterPro" id="IPR050772">
    <property type="entry name" value="Hydratase-Decarb/MhpD_sf"/>
</dbReference>
<proteinExistence type="predicted"/>
<dbReference type="GO" id="GO:0008684">
    <property type="term" value="F:2-oxopent-4-enoate hydratase activity"/>
    <property type="evidence" value="ECO:0007669"/>
    <property type="project" value="TreeGrafter"/>
</dbReference>
<dbReference type="PANTHER" id="PTHR30143:SF0">
    <property type="entry name" value="2-KETO-4-PENTENOATE HYDRATASE"/>
    <property type="match status" value="1"/>
</dbReference>
<dbReference type="SUPFAM" id="SSF56529">
    <property type="entry name" value="FAH"/>
    <property type="match status" value="1"/>
</dbReference>
<name>A0A2P7QYD2_9SPHN</name>
<dbReference type="Proteomes" id="UP000241167">
    <property type="component" value="Unassembled WGS sequence"/>
</dbReference>
<dbReference type="OrthoDB" id="9792137at2"/>
<dbReference type="EMBL" id="PXYI01000001">
    <property type="protein sequence ID" value="PSJ42967.1"/>
    <property type="molecule type" value="Genomic_DNA"/>
</dbReference>
<dbReference type="InterPro" id="IPR036663">
    <property type="entry name" value="Fumarylacetoacetase_C_sf"/>
</dbReference>
<dbReference type="GO" id="GO:0005737">
    <property type="term" value="C:cytoplasm"/>
    <property type="evidence" value="ECO:0007669"/>
    <property type="project" value="TreeGrafter"/>
</dbReference>
<dbReference type="PANTHER" id="PTHR30143">
    <property type="entry name" value="ACID HYDRATASE"/>
    <property type="match status" value="1"/>
</dbReference>
<evidence type="ECO:0000313" key="1">
    <source>
        <dbReference type="EMBL" id="PSJ42967.1"/>
    </source>
</evidence>
<sequence>MTPVSNTLAQNRSESEPVTLLSDAPADIAGRFLAARRAASGLSDYPGMLPETLDAAYRVQDEAIAAWNQPIIGWKVGRINAPLDARYGADRLAGPIFASAPGGTDGAAPAMPVFGAGFVAGEAEFLLRIARTPPQGHSRFTLEEAADLIEAVHVGIEIASSPLEPINRIGPPAVISDFGNNNGLVIGAEIPDWRTSGFEGWEVETFIDGISVGTGKAANFPNGAIGAARFLFELMAKRGIALQPGQWISSGAVSGVHDARPGQRVEARFGSHYRVECSLTEMRGA</sequence>
<keyword evidence="2" id="KW-1185">Reference proteome</keyword>
<evidence type="ECO:0000313" key="2">
    <source>
        <dbReference type="Proteomes" id="UP000241167"/>
    </source>
</evidence>
<dbReference type="AlphaFoldDB" id="A0A2P7QYD2"/>
<organism evidence="1 2">
    <name type="scientific">Allosphingosinicella deserti</name>
    <dbReference type="NCBI Taxonomy" id="2116704"/>
    <lineage>
        <taxon>Bacteria</taxon>
        <taxon>Pseudomonadati</taxon>
        <taxon>Pseudomonadota</taxon>
        <taxon>Alphaproteobacteria</taxon>
        <taxon>Sphingomonadales</taxon>
        <taxon>Sphingomonadaceae</taxon>
        <taxon>Allosphingosinicella</taxon>
    </lineage>
</organism>
<gene>
    <name evidence="1" type="ORF">C7I55_00675</name>
</gene>
<dbReference type="Gene3D" id="3.90.850.10">
    <property type="entry name" value="Fumarylacetoacetase-like, C-terminal domain"/>
    <property type="match status" value="1"/>
</dbReference>
<accession>A0A2P7QYD2</accession>
<protein>
    <submittedName>
        <fullName evidence="1">2-keto-4-pentenoate hydratase</fullName>
    </submittedName>
</protein>